<reference evidence="2" key="2">
    <citation type="submission" date="2008-12" db="EMBL/GenBank/DDBJ databases">
        <title>Improved gene annotation of the rice (Oryza sativa) genomes.</title>
        <authorList>
            <person name="Wang J."/>
            <person name="Li R."/>
            <person name="Fan W."/>
            <person name="Huang Q."/>
            <person name="Zhang J."/>
            <person name="Zhou Y."/>
            <person name="Hu Y."/>
            <person name="Zi S."/>
            <person name="Li J."/>
            <person name="Ni P."/>
            <person name="Zheng H."/>
            <person name="Zhang Y."/>
            <person name="Zhao M."/>
            <person name="Hao Q."/>
            <person name="McDermott J."/>
            <person name="Samudrala R."/>
            <person name="Kristiansen K."/>
            <person name="Wong G.K.-S."/>
        </authorList>
    </citation>
    <scope>NUCLEOTIDE SEQUENCE</scope>
</reference>
<feature type="region of interest" description="Disordered" evidence="1">
    <location>
        <begin position="176"/>
        <end position="196"/>
    </location>
</feature>
<evidence type="ECO:0000313" key="2">
    <source>
        <dbReference type="EMBL" id="EEE52165.1"/>
    </source>
</evidence>
<protein>
    <submittedName>
        <fullName evidence="2">Uncharacterized protein</fullName>
    </submittedName>
</protein>
<name>B9GAV9_ORYSJ</name>
<accession>B9GAV9</accession>
<dbReference type="EMBL" id="CM000148">
    <property type="protein sequence ID" value="EEE52165.1"/>
    <property type="molecule type" value="Genomic_DNA"/>
</dbReference>
<sequence>MYASRYEYDRAADSFFLVSGLRRSPGGGDDGAGQLGFGGWGLGGGGRSSWGRVKRAKFPRGSGTGKKVAADGGGSRRRIGGGADSRGRRRRARGGDGNPWSHLRDNRHIFCHHPHCARFLHVVTNDVGKLVQMTPGVIGCTQALRFPAGAAFRFDSSSPHHHASCRRSRHLSYPLASATSSPSLPKPSPPRSPLRTAGKAHHFHIYLVNSSPARLGSSTNSCASSRELFMSSGPARLGSSTSSGSIPTSHRPSQDIFVVILLETKAEKQEREEEERRIK</sequence>
<reference evidence="2" key="1">
    <citation type="journal article" date="2005" name="PLoS Biol.">
        <title>The genomes of Oryza sativa: a history of duplications.</title>
        <authorList>
            <person name="Yu J."/>
            <person name="Wang J."/>
            <person name="Lin W."/>
            <person name="Li S."/>
            <person name="Li H."/>
            <person name="Zhou J."/>
            <person name="Ni P."/>
            <person name="Dong W."/>
            <person name="Hu S."/>
            <person name="Zeng C."/>
            <person name="Zhang J."/>
            <person name="Zhang Y."/>
            <person name="Li R."/>
            <person name="Xu Z."/>
            <person name="Li S."/>
            <person name="Li X."/>
            <person name="Zheng H."/>
            <person name="Cong L."/>
            <person name="Lin L."/>
            <person name="Yin J."/>
            <person name="Geng J."/>
            <person name="Li G."/>
            <person name="Shi J."/>
            <person name="Liu J."/>
            <person name="Lv H."/>
            <person name="Li J."/>
            <person name="Wang J."/>
            <person name="Deng Y."/>
            <person name="Ran L."/>
            <person name="Shi X."/>
            <person name="Wang X."/>
            <person name="Wu Q."/>
            <person name="Li C."/>
            <person name="Ren X."/>
            <person name="Wang J."/>
            <person name="Wang X."/>
            <person name="Li D."/>
            <person name="Liu D."/>
            <person name="Zhang X."/>
            <person name="Ji Z."/>
            <person name="Zhao W."/>
            <person name="Sun Y."/>
            <person name="Zhang Z."/>
            <person name="Bao J."/>
            <person name="Han Y."/>
            <person name="Dong L."/>
            <person name="Ji J."/>
            <person name="Chen P."/>
            <person name="Wu S."/>
            <person name="Liu J."/>
            <person name="Xiao Y."/>
            <person name="Bu D."/>
            <person name="Tan J."/>
            <person name="Yang L."/>
            <person name="Ye C."/>
            <person name="Zhang J."/>
            <person name="Xu J."/>
            <person name="Zhou Y."/>
            <person name="Yu Y."/>
            <person name="Zhang B."/>
            <person name="Zhuang S."/>
            <person name="Wei H."/>
            <person name="Liu B."/>
            <person name="Lei M."/>
            <person name="Yu H."/>
            <person name="Li Y."/>
            <person name="Xu H."/>
            <person name="Wei S."/>
            <person name="He X."/>
            <person name="Fang L."/>
            <person name="Zhang Z."/>
            <person name="Zhang Y."/>
            <person name="Huang X."/>
            <person name="Su Z."/>
            <person name="Tong W."/>
            <person name="Li J."/>
            <person name="Tong Z."/>
            <person name="Li S."/>
            <person name="Ye J."/>
            <person name="Wang L."/>
            <person name="Fang L."/>
            <person name="Lei T."/>
            <person name="Chen C."/>
            <person name="Chen H."/>
            <person name="Xu Z."/>
            <person name="Li H."/>
            <person name="Huang H."/>
            <person name="Zhang F."/>
            <person name="Xu H."/>
            <person name="Li N."/>
            <person name="Zhao C."/>
            <person name="Li S."/>
            <person name="Dong L."/>
            <person name="Huang Y."/>
            <person name="Li L."/>
            <person name="Xi Y."/>
            <person name="Qi Q."/>
            <person name="Li W."/>
            <person name="Zhang B."/>
            <person name="Hu W."/>
            <person name="Zhang Y."/>
            <person name="Tian X."/>
            <person name="Jiao Y."/>
            <person name="Liang X."/>
            <person name="Jin J."/>
            <person name="Gao L."/>
            <person name="Zheng W."/>
            <person name="Hao B."/>
            <person name="Liu S."/>
            <person name="Wang W."/>
            <person name="Yuan L."/>
            <person name="Cao M."/>
            <person name="McDermott J."/>
            <person name="Samudrala R."/>
            <person name="Wang J."/>
            <person name="Wong G.K."/>
            <person name="Yang H."/>
        </authorList>
    </citation>
    <scope>NUCLEOTIDE SEQUENCE [LARGE SCALE GENOMIC DNA]</scope>
</reference>
<gene>
    <name evidence="2" type="ORF">OsJ_34020</name>
</gene>
<feature type="region of interest" description="Disordered" evidence="1">
    <location>
        <begin position="47"/>
        <end position="99"/>
    </location>
</feature>
<proteinExistence type="predicted"/>
<organism evidence="2">
    <name type="scientific">Oryza sativa subsp. japonica</name>
    <name type="common">Rice</name>
    <dbReference type="NCBI Taxonomy" id="39947"/>
    <lineage>
        <taxon>Eukaryota</taxon>
        <taxon>Viridiplantae</taxon>
        <taxon>Streptophyta</taxon>
        <taxon>Embryophyta</taxon>
        <taxon>Tracheophyta</taxon>
        <taxon>Spermatophyta</taxon>
        <taxon>Magnoliopsida</taxon>
        <taxon>Liliopsida</taxon>
        <taxon>Poales</taxon>
        <taxon>Poaceae</taxon>
        <taxon>BOP clade</taxon>
        <taxon>Oryzoideae</taxon>
        <taxon>Oryzeae</taxon>
        <taxon>Oryzinae</taxon>
        <taxon>Oryza</taxon>
        <taxon>Oryza sativa</taxon>
    </lineage>
</organism>
<dbReference type="AlphaFoldDB" id="B9GAV9"/>
<dbReference type="Proteomes" id="UP000007752">
    <property type="component" value="Chromosome 11"/>
</dbReference>
<evidence type="ECO:0000256" key="1">
    <source>
        <dbReference type="SAM" id="MobiDB-lite"/>
    </source>
</evidence>